<sequence>MRHVVRWQDLVVGARVVVRHRHPDGSAGDALGELVADDGETLTVETRRGPVVVARSAVLAAKGVPPAPARRAAPHRALDAEQLQRVTHEHWRSREQVPLGDWLLRAHDGFSSRANSALAVGDPGRPLAEAVAAVEAFYAQRGLPPLMSVPGAVDEPTALTEHLAGAGWTPRAETLVMTAARLDVEPLASPPPGFVVEREPRPSADWLSLYRGGVPEVGVEVLCSAADQVFVSVRETASPDVVAVGRGSLSPGWLGLSAVEVCDSYRRRGLATLVLAELLRWGATRSATSVFLQVTTENTGARAMWSRAGFEEHSRYHYRAAPTDD</sequence>
<dbReference type="Proteomes" id="UP001589748">
    <property type="component" value="Unassembled WGS sequence"/>
</dbReference>
<dbReference type="SUPFAM" id="SSF55729">
    <property type="entry name" value="Acyl-CoA N-acyltransferases (Nat)"/>
    <property type="match status" value="1"/>
</dbReference>
<dbReference type="InterPro" id="IPR056935">
    <property type="entry name" value="Rv0428c-like_C"/>
</dbReference>
<evidence type="ECO:0000259" key="1">
    <source>
        <dbReference type="PROSITE" id="PS51186"/>
    </source>
</evidence>
<reference evidence="2 3" key="1">
    <citation type="submission" date="2024-09" db="EMBL/GenBank/DDBJ databases">
        <authorList>
            <person name="Sun Q."/>
            <person name="Mori K."/>
        </authorList>
    </citation>
    <scope>NUCLEOTIDE SEQUENCE [LARGE SCALE GENOMIC DNA]</scope>
    <source>
        <strain evidence="2 3">TISTR 1856</strain>
    </source>
</reference>
<dbReference type="InterPro" id="IPR000182">
    <property type="entry name" value="GNAT_dom"/>
</dbReference>
<dbReference type="InterPro" id="IPR016181">
    <property type="entry name" value="Acyl_CoA_acyltransferase"/>
</dbReference>
<evidence type="ECO:0000313" key="3">
    <source>
        <dbReference type="Proteomes" id="UP001589748"/>
    </source>
</evidence>
<dbReference type="EMBL" id="JBHMDM010000001">
    <property type="protein sequence ID" value="MFB9375576.1"/>
    <property type="molecule type" value="Genomic_DNA"/>
</dbReference>
<keyword evidence="3" id="KW-1185">Reference proteome</keyword>
<dbReference type="Gene3D" id="3.40.630.30">
    <property type="match status" value="1"/>
</dbReference>
<feature type="domain" description="N-acetyltransferase" evidence="1">
    <location>
        <begin position="174"/>
        <end position="325"/>
    </location>
</feature>
<dbReference type="RefSeq" id="WP_380136127.1">
    <property type="nucleotide sequence ID" value="NZ_JBHLUI010000006.1"/>
</dbReference>
<accession>A0ABV5LNB9</accession>
<gene>
    <name evidence="2" type="ORF">ACFFVI_01210</name>
</gene>
<evidence type="ECO:0000313" key="2">
    <source>
        <dbReference type="EMBL" id="MFB9375576.1"/>
    </source>
</evidence>
<dbReference type="PROSITE" id="PS51186">
    <property type="entry name" value="GNAT"/>
    <property type="match status" value="1"/>
</dbReference>
<protein>
    <submittedName>
        <fullName evidence="2">GNAT family N-acetyltransferase</fullName>
    </submittedName>
</protein>
<organism evidence="2 3">
    <name type="scientific">Kineococcus gynurae</name>
    <dbReference type="NCBI Taxonomy" id="452979"/>
    <lineage>
        <taxon>Bacteria</taxon>
        <taxon>Bacillati</taxon>
        <taxon>Actinomycetota</taxon>
        <taxon>Actinomycetes</taxon>
        <taxon>Kineosporiales</taxon>
        <taxon>Kineosporiaceae</taxon>
        <taxon>Kineococcus</taxon>
    </lineage>
</organism>
<proteinExistence type="predicted"/>
<name>A0ABV5LNB9_9ACTN</name>
<comment type="caution">
    <text evidence="2">The sequence shown here is derived from an EMBL/GenBank/DDBJ whole genome shotgun (WGS) entry which is preliminary data.</text>
</comment>
<dbReference type="Pfam" id="PF24553">
    <property type="entry name" value="Rv0428c_C"/>
    <property type="match status" value="1"/>
</dbReference>